<feature type="transmembrane region" description="Helical" evidence="10">
    <location>
        <begin position="60"/>
        <end position="86"/>
    </location>
</feature>
<dbReference type="InterPro" id="IPR046342">
    <property type="entry name" value="CBS_dom_sf"/>
</dbReference>
<dbReference type="InterPro" id="IPR002550">
    <property type="entry name" value="CNNM"/>
</dbReference>
<dbReference type="InterPro" id="IPR000644">
    <property type="entry name" value="CBS_dom"/>
</dbReference>
<dbReference type="InterPro" id="IPR016169">
    <property type="entry name" value="FAD-bd_PCMH_sub2"/>
</dbReference>
<dbReference type="Gene3D" id="3.10.580.10">
    <property type="entry name" value="CBS-domain"/>
    <property type="match status" value="1"/>
</dbReference>
<evidence type="ECO:0000259" key="12">
    <source>
        <dbReference type="PROSITE" id="PS51846"/>
    </source>
</evidence>
<evidence type="ECO:0000256" key="7">
    <source>
        <dbReference type="ARBA" id="ARBA00023136"/>
    </source>
</evidence>
<dbReference type="InterPro" id="IPR036318">
    <property type="entry name" value="FAD-bd_PCMH-like_sf"/>
</dbReference>
<dbReference type="Gene3D" id="3.30.465.10">
    <property type="match status" value="1"/>
</dbReference>
<evidence type="ECO:0000256" key="1">
    <source>
        <dbReference type="ARBA" id="ARBA00004651"/>
    </source>
</evidence>
<dbReference type="SUPFAM" id="SSF54631">
    <property type="entry name" value="CBS-domain pair"/>
    <property type="match status" value="1"/>
</dbReference>
<dbReference type="Pfam" id="PF03471">
    <property type="entry name" value="CorC_HlyC"/>
    <property type="match status" value="1"/>
</dbReference>
<dbReference type="Pfam" id="PF00571">
    <property type="entry name" value="CBS"/>
    <property type="match status" value="2"/>
</dbReference>
<dbReference type="Pfam" id="PF01595">
    <property type="entry name" value="CNNM"/>
    <property type="match status" value="1"/>
</dbReference>
<evidence type="ECO:0000256" key="6">
    <source>
        <dbReference type="ARBA" id="ARBA00023122"/>
    </source>
</evidence>
<dbReference type="SUPFAM" id="SSF56176">
    <property type="entry name" value="FAD-binding/transporter-associated domain-like"/>
    <property type="match status" value="1"/>
</dbReference>
<evidence type="ECO:0000256" key="4">
    <source>
        <dbReference type="ARBA" id="ARBA00022737"/>
    </source>
</evidence>
<sequence>MDTVLVEIFVIAVMIVLNGFFACSEFAIISIRKSRVAQLVDEGDKRASLIEVLQHDPHRLLALVQVGVTVTGATASTMGGIIAVDYLRPWFQNLGIGFLAHAAEPVAVTGMVVIISYLLLILGELVPKAIGLQYSDAIALRVARPISVLARVGSVLVSLLTVSSKAVMRLLRIPANREPFISREEVQHIVAEGHESGVFSETEHEYIRNVFEFSHTCVREIMVPRTRMVAIDLAAPRDQVVATLLDNMYSRYPVYVGSIEEIAGVVHGKDILGRLVAGEQLDLAAIMLPPVFVPEGKKVNELLKEMQRNRNQMVLVVDEYGGLSGLVTTEDLIEELVGEIEDEHDVGEQPTIMNMEDGSLMVDGLLSVFDLADALEIKLDEELPFETVAGMILQELGRFPLKGETVEWHGYRFLCEEVTQTAVLKVRVIAIPSEQP</sequence>
<keyword evidence="14" id="KW-1185">Reference proteome</keyword>
<proteinExistence type="predicted"/>
<protein>
    <submittedName>
        <fullName evidence="13">HlyC/CorC family transporter</fullName>
    </submittedName>
</protein>
<dbReference type="GO" id="GO:0050660">
    <property type="term" value="F:flavin adenine dinucleotide binding"/>
    <property type="evidence" value="ECO:0007669"/>
    <property type="project" value="InterPro"/>
</dbReference>
<keyword evidence="6 8" id="KW-0129">CBS domain</keyword>
<dbReference type="SMART" id="SM00116">
    <property type="entry name" value="CBS"/>
    <property type="match status" value="2"/>
</dbReference>
<gene>
    <name evidence="13" type="ORF">ET418_00150</name>
</gene>
<dbReference type="RefSeq" id="WP_149305553.1">
    <property type="nucleotide sequence ID" value="NZ_SRSD01000001.1"/>
</dbReference>
<dbReference type="PANTHER" id="PTHR43099:SF2">
    <property type="entry name" value="UPF0053 PROTEIN YRKA"/>
    <property type="match status" value="1"/>
</dbReference>
<feature type="transmembrane region" description="Helical" evidence="10">
    <location>
        <begin position="6"/>
        <end position="29"/>
    </location>
</feature>
<dbReference type="PANTHER" id="PTHR43099">
    <property type="entry name" value="UPF0053 PROTEIN YRKA"/>
    <property type="match status" value="1"/>
</dbReference>
<accession>A0A5A9XRT3</accession>
<dbReference type="PROSITE" id="PS51846">
    <property type="entry name" value="CNNM"/>
    <property type="match status" value="1"/>
</dbReference>
<evidence type="ECO:0000256" key="5">
    <source>
        <dbReference type="ARBA" id="ARBA00022989"/>
    </source>
</evidence>
<dbReference type="FunFam" id="3.10.580.10:FF:000002">
    <property type="entry name" value="Magnesium/cobalt efflux protein CorC"/>
    <property type="match status" value="1"/>
</dbReference>
<dbReference type="OrthoDB" id="9798188at2"/>
<keyword evidence="3 9" id="KW-0812">Transmembrane</keyword>
<keyword evidence="7 9" id="KW-0472">Membrane</keyword>
<dbReference type="Proteomes" id="UP000324298">
    <property type="component" value="Unassembled WGS sequence"/>
</dbReference>
<dbReference type="PROSITE" id="PS51371">
    <property type="entry name" value="CBS"/>
    <property type="match status" value="1"/>
</dbReference>
<dbReference type="AlphaFoldDB" id="A0A5A9XRT3"/>
<evidence type="ECO:0000256" key="10">
    <source>
        <dbReference type="SAM" id="Phobius"/>
    </source>
</evidence>
<dbReference type="GO" id="GO:0005886">
    <property type="term" value="C:plasma membrane"/>
    <property type="evidence" value="ECO:0007669"/>
    <property type="project" value="UniProtKB-SubCell"/>
</dbReference>
<keyword evidence="2" id="KW-1003">Cell membrane</keyword>
<comment type="caution">
    <text evidence="13">The sequence shown here is derived from an EMBL/GenBank/DDBJ whole genome shotgun (WGS) entry which is preliminary data.</text>
</comment>
<feature type="domain" description="CNNM transmembrane" evidence="12">
    <location>
        <begin position="1"/>
        <end position="203"/>
    </location>
</feature>
<name>A0A5A9XRT3_9BACT</name>
<evidence type="ECO:0000256" key="3">
    <source>
        <dbReference type="ARBA" id="ARBA00022692"/>
    </source>
</evidence>
<feature type="transmembrane region" description="Helical" evidence="10">
    <location>
        <begin position="106"/>
        <end position="127"/>
    </location>
</feature>
<dbReference type="InterPro" id="IPR005170">
    <property type="entry name" value="Transptr-assoc_dom"/>
</dbReference>
<dbReference type="EMBL" id="SRSD01000001">
    <property type="protein sequence ID" value="KAA0894968.1"/>
    <property type="molecule type" value="Genomic_DNA"/>
</dbReference>
<dbReference type="CDD" id="cd04590">
    <property type="entry name" value="CBS_pair_CorC_HlyC_assoc"/>
    <property type="match status" value="1"/>
</dbReference>
<organism evidence="13 14">
    <name type="scientific">Oryzomonas rubra</name>
    <dbReference type="NCBI Taxonomy" id="2509454"/>
    <lineage>
        <taxon>Bacteria</taxon>
        <taxon>Pseudomonadati</taxon>
        <taxon>Thermodesulfobacteriota</taxon>
        <taxon>Desulfuromonadia</taxon>
        <taxon>Geobacterales</taxon>
        <taxon>Geobacteraceae</taxon>
        <taxon>Oryzomonas</taxon>
    </lineage>
</organism>
<evidence type="ECO:0000313" key="14">
    <source>
        <dbReference type="Proteomes" id="UP000324298"/>
    </source>
</evidence>
<dbReference type="InterPro" id="IPR051676">
    <property type="entry name" value="UPF0053_domain"/>
</dbReference>
<evidence type="ECO:0000259" key="11">
    <source>
        <dbReference type="PROSITE" id="PS51371"/>
    </source>
</evidence>
<comment type="subcellular location">
    <subcellularLocation>
        <location evidence="1">Cell membrane</location>
        <topology evidence="1">Multi-pass membrane protein</topology>
    </subcellularLocation>
</comment>
<keyword evidence="5 9" id="KW-1133">Transmembrane helix</keyword>
<evidence type="ECO:0000256" key="2">
    <source>
        <dbReference type="ARBA" id="ARBA00022475"/>
    </source>
</evidence>
<evidence type="ECO:0000313" key="13">
    <source>
        <dbReference type="EMBL" id="KAA0894968.1"/>
    </source>
</evidence>
<dbReference type="InterPro" id="IPR044751">
    <property type="entry name" value="Ion_transp-like_CBS"/>
</dbReference>
<evidence type="ECO:0000256" key="9">
    <source>
        <dbReference type="PROSITE-ProRule" id="PRU01193"/>
    </source>
</evidence>
<reference evidence="13 14" key="1">
    <citation type="submission" date="2019-04" db="EMBL/GenBank/DDBJ databases">
        <title>Geobacter ruber sp. nov., ferric-reducing bacteria isolated from paddy soil.</title>
        <authorList>
            <person name="Xu Z."/>
            <person name="Masuda Y."/>
            <person name="Itoh H."/>
            <person name="Senoo K."/>
        </authorList>
    </citation>
    <scope>NUCLEOTIDE SEQUENCE [LARGE SCALE GENOMIC DNA]</scope>
    <source>
        <strain evidence="13 14">Red88</strain>
    </source>
</reference>
<keyword evidence="4" id="KW-0677">Repeat</keyword>
<dbReference type="SMART" id="SM01091">
    <property type="entry name" value="CorC_HlyC"/>
    <property type="match status" value="1"/>
</dbReference>
<evidence type="ECO:0000256" key="8">
    <source>
        <dbReference type="PROSITE-ProRule" id="PRU00703"/>
    </source>
</evidence>
<feature type="domain" description="CBS" evidence="11">
    <location>
        <begin position="286"/>
        <end position="343"/>
    </location>
</feature>